<dbReference type="Proteomes" id="UP000233551">
    <property type="component" value="Unassembled WGS sequence"/>
</dbReference>
<dbReference type="AlphaFoldDB" id="A0A2I0LA20"/>
<gene>
    <name evidence="1" type="ORF">CRG98_002145</name>
</gene>
<keyword evidence="2" id="KW-1185">Reference proteome</keyword>
<evidence type="ECO:0000313" key="1">
    <source>
        <dbReference type="EMBL" id="PKI77539.1"/>
    </source>
</evidence>
<name>A0A2I0LA20_PUNGR</name>
<reference evidence="1 2" key="1">
    <citation type="submission" date="2017-11" db="EMBL/GenBank/DDBJ databases">
        <title>De-novo sequencing of pomegranate (Punica granatum L.) genome.</title>
        <authorList>
            <person name="Akparov Z."/>
            <person name="Amiraslanov A."/>
            <person name="Hajiyeva S."/>
            <person name="Abbasov M."/>
            <person name="Kaur K."/>
            <person name="Hamwieh A."/>
            <person name="Solovyev V."/>
            <person name="Salamov A."/>
            <person name="Braich B."/>
            <person name="Kosarev P."/>
            <person name="Mahmoud A."/>
            <person name="Hajiyev E."/>
            <person name="Babayeva S."/>
            <person name="Izzatullayeva V."/>
            <person name="Mammadov A."/>
            <person name="Mammadov A."/>
            <person name="Sharifova S."/>
            <person name="Ojaghi J."/>
            <person name="Eynullazada K."/>
            <person name="Bayramov B."/>
            <person name="Abdulazimova A."/>
            <person name="Shahmuradov I."/>
        </authorList>
    </citation>
    <scope>NUCLEOTIDE SEQUENCE [LARGE SCALE GENOMIC DNA]</scope>
    <source>
        <strain evidence="2">cv. AG2017</strain>
        <tissue evidence="1">Leaf</tissue>
    </source>
</reference>
<accession>A0A2I0LA20</accession>
<evidence type="ECO:0000313" key="2">
    <source>
        <dbReference type="Proteomes" id="UP000233551"/>
    </source>
</evidence>
<sequence>MNYTISHLINIQDKLIHDSLDSPCPTEDGLNQALKGEQRQRNLLEKTFLLLLKTSSACMSRALKGGAVHSFGEELHTTSAEDGFSMVEPNTEGNAAHSFGEGLPTAAEEEFSIWLHCRLPSFRFLLSKANRLSGS</sequence>
<proteinExistence type="predicted"/>
<dbReference type="EMBL" id="PGOL01000091">
    <property type="protein sequence ID" value="PKI77539.1"/>
    <property type="molecule type" value="Genomic_DNA"/>
</dbReference>
<organism evidence="1 2">
    <name type="scientific">Punica granatum</name>
    <name type="common">Pomegranate</name>
    <dbReference type="NCBI Taxonomy" id="22663"/>
    <lineage>
        <taxon>Eukaryota</taxon>
        <taxon>Viridiplantae</taxon>
        <taxon>Streptophyta</taxon>
        <taxon>Embryophyta</taxon>
        <taxon>Tracheophyta</taxon>
        <taxon>Spermatophyta</taxon>
        <taxon>Magnoliopsida</taxon>
        <taxon>eudicotyledons</taxon>
        <taxon>Gunneridae</taxon>
        <taxon>Pentapetalae</taxon>
        <taxon>rosids</taxon>
        <taxon>malvids</taxon>
        <taxon>Myrtales</taxon>
        <taxon>Lythraceae</taxon>
        <taxon>Punica</taxon>
    </lineage>
</organism>
<protein>
    <submittedName>
        <fullName evidence="1">Uncharacterized protein</fullName>
    </submittedName>
</protein>
<comment type="caution">
    <text evidence="1">The sequence shown here is derived from an EMBL/GenBank/DDBJ whole genome shotgun (WGS) entry which is preliminary data.</text>
</comment>